<dbReference type="Gene3D" id="3.90.230.10">
    <property type="entry name" value="Creatinase/methionine aminopeptidase superfamily"/>
    <property type="match status" value="1"/>
</dbReference>
<evidence type="ECO:0000313" key="3">
    <source>
        <dbReference type="Proteomes" id="UP000253508"/>
    </source>
</evidence>
<evidence type="ECO:0000259" key="1">
    <source>
        <dbReference type="Pfam" id="PF00557"/>
    </source>
</evidence>
<evidence type="ECO:0000313" key="2">
    <source>
        <dbReference type="EMBL" id="RCK62098.1"/>
    </source>
</evidence>
<sequence>MAYRNDANPDHTIKVDRIRTILSDHGRPAVHLTSAAALAWLFDGARTAVPLGGAPVFSATVEADGSVTVTALANEIDRLRDEEVAGDVAWREIPWYGALAESPVPAAAEAELGAALRDARADLLPSEIERYRALGADTARAVTAALEGADPSWSERQLAGYLAELAYGIGAEPGVLLAAGASRGSVQHPIPTDAPLGERAMAVITTVRDGVHVSMSRWVTFADHDRFADTEARLLEVEADILDATVPGASFASVFDELRAAYARHGFGDDAWARHHQGGPTGYVGRDPKVTPGFDAAVSAHQAVAWNPWVPGAKLEDTVLATAAGIEVLSLDAAWPSTTVRGRTRPLPLARH</sequence>
<dbReference type="PANTHER" id="PTHR46112">
    <property type="entry name" value="AMINOPEPTIDASE"/>
    <property type="match status" value="1"/>
</dbReference>
<dbReference type="AlphaFoldDB" id="A0A367Y8E0"/>
<gene>
    <name evidence="2" type="ORF">DTO57_05715</name>
</gene>
<proteinExistence type="predicted"/>
<reference evidence="2 3" key="1">
    <citation type="submission" date="2018-07" db="EMBL/GenBank/DDBJ databases">
        <title>Microbacterium endoborsara sp. nov., a novel actinobacterium isolated from Borszczowia aralocaspica.</title>
        <authorList>
            <person name="An D."/>
        </authorList>
    </citation>
    <scope>NUCLEOTIDE SEQUENCE [LARGE SCALE GENOMIC DNA]</scope>
    <source>
        <strain evidence="2 3">C1.15228</strain>
    </source>
</reference>
<dbReference type="SUPFAM" id="SSF55920">
    <property type="entry name" value="Creatinase/aminopeptidase"/>
    <property type="match status" value="1"/>
</dbReference>
<dbReference type="CDD" id="cd01066">
    <property type="entry name" value="APP_MetAP"/>
    <property type="match status" value="1"/>
</dbReference>
<comment type="caution">
    <text evidence="2">The sequence shown here is derived from an EMBL/GenBank/DDBJ whole genome shotgun (WGS) entry which is preliminary data.</text>
</comment>
<dbReference type="RefSeq" id="WP_114117199.1">
    <property type="nucleotide sequence ID" value="NZ_BMHU01000004.1"/>
</dbReference>
<name>A0A367Y8E0_9MICO</name>
<dbReference type="PANTHER" id="PTHR46112:SF2">
    <property type="entry name" value="XAA-PRO AMINOPEPTIDASE P-RELATED"/>
    <property type="match status" value="1"/>
</dbReference>
<dbReference type="EMBL" id="QORO01000001">
    <property type="protein sequence ID" value="RCK62098.1"/>
    <property type="molecule type" value="Genomic_DNA"/>
</dbReference>
<protein>
    <submittedName>
        <fullName evidence="2">M24 family metallopeptidase</fullName>
    </submittedName>
</protein>
<organism evidence="2 3">
    <name type="scientific">Microbacterium sorbitolivorans</name>
    <dbReference type="NCBI Taxonomy" id="1867410"/>
    <lineage>
        <taxon>Bacteria</taxon>
        <taxon>Bacillati</taxon>
        <taxon>Actinomycetota</taxon>
        <taxon>Actinomycetes</taxon>
        <taxon>Micrococcales</taxon>
        <taxon>Microbacteriaceae</taxon>
        <taxon>Microbacterium</taxon>
    </lineage>
</organism>
<dbReference type="Proteomes" id="UP000253508">
    <property type="component" value="Unassembled WGS sequence"/>
</dbReference>
<dbReference type="InterPro" id="IPR000994">
    <property type="entry name" value="Pept_M24"/>
</dbReference>
<dbReference type="InterPro" id="IPR036005">
    <property type="entry name" value="Creatinase/aminopeptidase-like"/>
</dbReference>
<dbReference type="Pfam" id="PF00557">
    <property type="entry name" value="Peptidase_M24"/>
    <property type="match status" value="1"/>
</dbReference>
<keyword evidence="3" id="KW-1185">Reference proteome</keyword>
<dbReference type="InterPro" id="IPR050659">
    <property type="entry name" value="Peptidase_M24B"/>
</dbReference>
<feature type="domain" description="Peptidase M24" evidence="1">
    <location>
        <begin position="130"/>
        <end position="322"/>
    </location>
</feature>
<dbReference type="OrthoDB" id="4850044at2"/>
<accession>A0A367Y8E0</accession>